<dbReference type="KEGG" id="sep:SE_0850"/>
<dbReference type="SFLD" id="SFLDG01129">
    <property type="entry name" value="C1.5:_HAD__Beta-PGM__Phosphata"/>
    <property type="match status" value="1"/>
</dbReference>
<dbReference type="InterPro" id="IPR041492">
    <property type="entry name" value="HAD_2"/>
</dbReference>
<dbReference type="EMBL" id="AE015929">
    <property type="protein sequence ID" value="AAO04447.1"/>
    <property type="molecule type" value="Genomic_DNA"/>
</dbReference>
<reference evidence="1 2" key="1">
    <citation type="journal article" date="2003" name="Mol. Microbiol.">
        <title>Genome-based analysis of virulence genes in a non-biofilm-forming Staphylococcus epidermidis strain (ATCC 12228).</title>
        <authorList>
            <person name="Zhang Y.Q."/>
            <person name="Ren S.X."/>
            <person name="Li H.L."/>
            <person name="Wang Y.X."/>
            <person name="Fu G."/>
            <person name="Yang J."/>
            <person name="Qin Z.Q."/>
            <person name="Miao Y.G."/>
            <person name="Wang W.Y."/>
            <person name="Chen R.S."/>
            <person name="Shen Y."/>
            <person name="Chen Z."/>
            <person name="Yuan Z.H."/>
            <person name="Zhao G.P."/>
            <person name="Qu D."/>
            <person name="Danchin A."/>
            <person name="Wen Y.M."/>
        </authorList>
    </citation>
    <scope>NUCLEOTIDE SEQUENCE [LARGE SCALE GENOMIC DNA]</scope>
    <source>
        <strain evidence="2">ATCC 12228 / FDA PCI 1200</strain>
    </source>
</reference>
<dbReference type="PATRIC" id="fig|176280.10.peg.823"/>
<accession>A0A0H2VFV9</accession>
<dbReference type="Proteomes" id="UP000001411">
    <property type="component" value="Chromosome"/>
</dbReference>
<dbReference type="SFLD" id="SFLDS00003">
    <property type="entry name" value="Haloacid_Dehalogenase"/>
    <property type="match status" value="1"/>
</dbReference>
<dbReference type="Pfam" id="PF13419">
    <property type="entry name" value="HAD_2"/>
    <property type="match status" value="1"/>
</dbReference>
<name>A0A0H2VFV9_STAES</name>
<gene>
    <name evidence="1" type="ordered locus">SE_0850</name>
</gene>
<dbReference type="Gene3D" id="1.10.150.240">
    <property type="entry name" value="Putative phosphatase, domain 2"/>
    <property type="match status" value="1"/>
</dbReference>
<dbReference type="eggNOG" id="COG1011">
    <property type="taxonomic scope" value="Bacteria"/>
</dbReference>
<dbReference type="OrthoDB" id="9802350at2"/>
<dbReference type="NCBIfam" id="TIGR01549">
    <property type="entry name" value="HAD-SF-IA-v1"/>
    <property type="match status" value="1"/>
</dbReference>
<organism evidence="1 2">
    <name type="scientific">Staphylococcus epidermidis (strain ATCC 12228 / FDA PCI 1200)</name>
    <dbReference type="NCBI Taxonomy" id="176280"/>
    <lineage>
        <taxon>Bacteria</taxon>
        <taxon>Bacillati</taxon>
        <taxon>Bacillota</taxon>
        <taxon>Bacilli</taxon>
        <taxon>Bacillales</taxon>
        <taxon>Staphylococcaceae</taxon>
        <taxon>Staphylococcus</taxon>
    </lineage>
</organism>
<evidence type="ECO:0000313" key="2">
    <source>
        <dbReference type="Proteomes" id="UP000001411"/>
    </source>
</evidence>
<dbReference type="HOGENOM" id="CLU_045011_8_1_9"/>
<proteinExistence type="predicted"/>
<evidence type="ECO:0000313" key="1">
    <source>
        <dbReference type="EMBL" id="AAO04447.1"/>
    </source>
</evidence>
<dbReference type="InterPro" id="IPR052550">
    <property type="entry name" value="Pyrimidine_5'-ntase_YjjG"/>
</dbReference>
<dbReference type="PANTHER" id="PTHR47478">
    <property type="match status" value="1"/>
</dbReference>
<protein>
    <recommendedName>
        <fullName evidence="3">Noncanonical pyrimidine nucleotidase, YjjG family</fullName>
    </recommendedName>
</protein>
<sequence length="228" mass="26922">MKFKNILFDFDDTLVDFYDAEKKAFYNLAQKYNHQPTQQDFEHFKKVNQAHWEAFQQNKLTKDEVLSQRFINYFNDYQIHVNGKEADKCFRAELAMAPVKLFDHTLEVIQQLKLNHSLYIVTNGVTETQLRRIAQTQFNEIFQDVFISEKAGFQKPMTEFFDFVFEHIGENNRNQTLIVGDSLTSDILGGKNANISTCWFNIRQKENHTSIQPDYIINDLSEMIRIVE</sequence>
<dbReference type="InterPro" id="IPR023214">
    <property type="entry name" value="HAD_sf"/>
</dbReference>
<evidence type="ECO:0008006" key="3">
    <source>
        <dbReference type="Google" id="ProtNLM"/>
    </source>
</evidence>
<dbReference type="GO" id="GO:0008253">
    <property type="term" value="F:5'-nucleotidase activity"/>
    <property type="evidence" value="ECO:0007669"/>
    <property type="project" value="InterPro"/>
</dbReference>
<dbReference type="SUPFAM" id="SSF56784">
    <property type="entry name" value="HAD-like"/>
    <property type="match status" value="1"/>
</dbReference>
<dbReference type="InterPro" id="IPR036412">
    <property type="entry name" value="HAD-like_sf"/>
</dbReference>
<dbReference type="CDD" id="cd04305">
    <property type="entry name" value="HAD_Neu5Ac-Pase_like"/>
    <property type="match status" value="1"/>
</dbReference>
<dbReference type="InterPro" id="IPR023198">
    <property type="entry name" value="PGP-like_dom2"/>
</dbReference>
<dbReference type="InterPro" id="IPR006439">
    <property type="entry name" value="HAD-SF_hydro_IA"/>
</dbReference>
<dbReference type="RefSeq" id="WP_002485010.1">
    <property type="nucleotide sequence ID" value="NC_004461.1"/>
</dbReference>
<dbReference type="PANTHER" id="PTHR47478:SF1">
    <property type="entry name" value="PYRIMIDINE 5'-NUCLEOTIDASE YJJG"/>
    <property type="match status" value="1"/>
</dbReference>
<dbReference type="InterPro" id="IPR011951">
    <property type="entry name" value="HAD-SF_hydro_IA_YjjG/PynA"/>
</dbReference>
<dbReference type="AlphaFoldDB" id="A0A0H2VFV9"/>
<dbReference type="Gene3D" id="3.40.50.1000">
    <property type="entry name" value="HAD superfamily/HAD-like"/>
    <property type="match status" value="1"/>
</dbReference>
<dbReference type="NCBIfam" id="TIGR02254">
    <property type="entry name" value="YjjG_YfnB"/>
    <property type="match status" value="1"/>
</dbReference>
<dbReference type="GeneID" id="50019011"/>